<organism evidence="2 3">
    <name type="scientific">Pyrrhoderma noxium</name>
    <dbReference type="NCBI Taxonomy" id="2282107"/>
    <lineage>
        <taxon>Eukaryota</taxon>
        <taxon>Fungi</taxon>
        <taxon>Dikarya</taxon>
        <taxon>Basidiomycota</taxon>
        <taxon>Agaricomycotina</taxon>
        <taxon>Agaricomycetes</taxon>
        <taxon>Hymenochaetales</taxon>
        <taxon>Hymenochaetaceae</taxon>
        <taxon>Pyrrhoderma</taxon>
    </lineage>
</organism>
<dbReference type="Proteomes" id="UP000217199">
    <property type="component" value="Unassembled WGS sequence"/>
</dbReference>
<accession>A0A286UTQ0</accession>
<dbReference type="OrthoDB" id="3256331at2759"/>
<feature type="domain" description="DUF6593" evidence="1">
    <location>
        <begin position="13"/>
        <end position="172"/>
    </location>
</feature>
<protein>
    <recommendedName>
        <fullName evidence="1">DUF6593 domain-containing protein</fullName>
    </recommendedName>
</protein>
<keyword evidence="3" id="KW-1185">Reference proteome</keyword>
<proteinExistence type="predicted"/>
<dbReference type="AlphaFoldDB" id="A0A286UTQ0"/>
<reference evidence="2 3" key="1">
    <citation type="journal article" date="2017" name="Mol. Ecol.">
        <title>Comparative and population genomic landscape of Phellinus noxius: A hypervariable fungus causing root rot in trees.</title>
        <authorList>
            <person name="Chung C.L."/>
            <person name="Lee T.J."/>
            <person name="Akiba M."/>
            <person name="Lee H.H."/>
            <person name="Kuo T.H."/>
            <person name="Liu D."/>
            <person name="Ke H.M."/>
            <person name="Yokoi T."/>
            <person name="Roa M.B."/>
            <person name="Lu M.J."/>
            <person name="Chang Y.Y."/>
            <person name="Ann P.J."/>
            <person name="Tsai J.N."/>
            <person name="Chen C.Y."/>
            <person name="Tzean S.S."/>
            <person name="Ota Y."/>
            <person name="Hattori T."/>
            <person name="Sahashi N."/>
            <person name="Liou R.F."/>
            <person name="Kikuchi T."/>
            <person name="Tsai I.J."/>
        </authorList>
    </citation>
    <scope>NUCLEOTIDE SEQUENCE [LARGE SCALE GENOMIC DNA]</scope>
    <source>
        <strain evidence="2 3">FFPRI411160</strain>
    </source>
</reference>
<name>A0A286UTQ0_9AGAM</name>
<evidence type="ECO:0000313" key="2">
    <source>
        <dbReference type="EMBL" id="PAV22845.1"/>
    </source>
</evidence>
<gene>
    <name evidence="2" type="ORF">PNOK_0280200</name>
</gene>
<evidence type="ECO:0000313" key="3">
    <source>
        <dbReference type="Proteomes" id="UP000217199"/>
    </source>
</evidence>
<dbReference type="InParanoid" id="A0A286UTQ0"/>
<dbReference type="EMBL" id="NBII01000002">
    <property type="protein sequence ID" value="PAV22845.1"/>
    <property type="molecule type" value="Genomic_DNA"/>
</dbReference>
<sequence length="200" mass="22452">MMDNWEVLKLTSDDPCRTTLEQKDTKVVSFSSKTDDKKSGSRPLTTFANADGEEIAQLEWHMYFSDKLRLRGGEWTNVSKWIKSKKDMKGAVEFTCTTGNQYYWTSGNQGSTLWLYVSTDSSNPIAAYQPRGKKNLITDPPPPAPFIQLSHHTKVDRDEILLSLLLIEKARRFGSKPFSSTIGDGLFYGGIGPSLTRTMG</sequence>
<dbReference type="InterPro" id="IPR046528">
    <property type="entry name" value="DUF6593"/>
</dbReference>
<comment type="caution">
    <text evidence="2">The sequence shown here is derived from an EMBL/GenBank/DDBJ whole genome shotgun (WGS) entry which is preliminary data.</text>
</comment>
<evidence type="ECO:0000259" key="1">
    <source>
        <dbReference type="Pfam" id="PF20236"/>
    </source>
</evidence>
<dbReference type="Pfam" id="PF20236">
    <property type="entry name" value="DUF6593"/>
    <property type="match status" value="1"/>
</dbReference>